<dbReference type="AlphaFoldDB" id="A0A839V053"/>
<organism evidence="2 3">
    <name type="scientific">Endobacter medicaginis</name>
    <dbReference type="NCBI Taxonomy" id="1181271"/>
    <lineage>
        <taxon>Bacteria</taxon>
        <taxon>Pseudomonadati</taxon>
        <taxon>Pseudomonadota</taxon>
        <taxon>Alphaproteobacteria</taxon>
        <taxon>Acetobacterales</taxon>
        <taxon>Acetobacteraceae</taxon>
        <taxon>Endobacter</taxon>
    </lineage>
</organism>
<feature type="domain" description="Calcineurin-like phosphoesterase" evidence="1">
    <location>
        <begin position="51"/>
        <end position="262"/>
    </location>
</feature>
<dbReference type="InterPro" id="IPR006311">
    <property type="entry name" value="TAT_signal"/>
</dbReference>
<dbReference type="Pfam" id="PF00149">
    <property type="entry name" value="Metallophos"/>
    <property type="match status" value="1"/>
</dbReference>
<dbReference type="EMBL" id="JACHXV010000002">
    <property type="protein sequence ID" value="MBB3172911.1"/>
    <property type="molecule type" value="Genomic_DNA"/>
</dbReference>
<dbReference type="InterPro" id="IPR029052">
    <property type="entry name" value="Metallo-depent_PP-like"/>
</dbReference>
<sequence length="322" mass="35219">MNPTSDAAGSRGGMLKLPRRRLLSMAPALPLLAHAARSAQRPPLRAHAPFTFLFITDTHQQPELEATHGCRLAYAKARTLRADLVIQGGDHVFDALGVPATRATMLMDLYKRTAQDLSLPVHDTIGNHDLFGIYTKSGARPDDPLYGKKYFEDAFGSLYRSFDHKGVHFVILDSIGVTADRAYEGRIDAVQLAWLKADLAAQPAGTPIIVVTHIPLVSAIADYMDPADLPTHHALTVANAHEVLPLFDDVNVIAVLQGHTHVVERVEWHGVPYITGGAVSGNWWHGTRLGTPEGFMVIDVADGRVTPRYETFGFRSVDPKDT</sequence>
<keyword evidence="3" id="KW-1185">Reference proteome</keyword>
<evidence type="ECO:0000313" key="3">
    <source>
        <dbReference type="Proteomes" id="UP000557688"/>
    </source>
</evidence>
<dbReference type="PROSITE" id="PS51318">
    <property type="entry name" value="TAT"/>
    <property type="match status" value="1"/>
</dbReference>
<reference evidence="2 3" key="1">
    <citation type="submission" date="2020-08" db="EMBL/GenBank/DDBJ databases">
        <title>Genomic Encyclopedia of Type Strains, Phase III (KMG-III): the genomes of soil and plant-associated and newly described type strains.</title>
        <authorList>
            <person name="Whitman W."/>
        </authorList>
    </citation>
    <scope>NUCLEOTIDE SEQUENCE [LARGE SCALE GENOMIC DNA]</scope>
    <source>
        <strain evidence="2 3">CECT 8088</strain>
    </source>
</reference>
<dbReference type="SUPFAM" id="SSF56300">
    <property type="entry name" value="Metallo-dependent phosphatases"/>
    <property type="match status" value="1"/>
</dbReference>
<gene>
    <name evidence="2" type="ORF">FHR90_000725</name>
</gene>
<protein>
    <submittedName>
        <fullName evidence="2">3',5'-cyclic AMP phosphodiesterase CpdA</fullName>
    </submittedName>
</protein>
<dbReference type="PANTHER" id="PTHR43143:SF1">
    <property type="entry name" value="SERINE_THREONINE-PROTEIN PHOSPHATASE CPPED1"/>
    <property type="match status" value="1"/>
</dbReference>
<dbReference type="InterPro" id="IPR051918">
    <property type="entry name" value="STPP_CPPED1"/>
</dbReference>
<dbReference type="Proteomes" id="UP000557688">
    <property type="component" value="Unassembled WGS sequence"/>
</dbReference>
<comment type="caution">
    <text evidence="2">The sequence shown here is derived from an EMBL/GenBank/DDBJ whole genome shotgun (WGS) entry which is preliminary data.</text>
</comment>
<dbReference type="Gene3D" id="3.60.21.10">
    <property type="match status" value="1"/>
</dbReference>
<evidence type="ECO:0000313" key="2">
    <source>
        <dbReference type="EMBL" id="MBB3172911.1"/>
    </source>
</evidence>
<evidence type="ECO:0000259" key="1">
    <source>
        <dbReference type="Pfam" id="PF00149"/>
    </source>
</evidence>
<proteinExistence type="predicted"/>
<name>A0A839V053_9PROT</name>
<dbReference type="InterPro" id="IPR004843">
    <property type="entry name" value="Calcineurin-like_PHP"/>
</dbReference>
<dbReference type="RefSeq" id="WP_246329999.1">
    <property type="nucleotide sequence ID" value="NZ_JABXXQ010000402.1"/>
</dbReference>
<dbReference type="GO" id="GO:0016787">
    <property type="term" value="F:hydrolase activity"/>
    <property type="evidence" value="ECO:0007669"/>
    <property type="project" value="InterPro"/>
</dbReference>
<accession>A0A839V053</accession>
<dbReference type="PANTHER" id="PTHR43143">
    <property type="entry name" value="METALLOPHOSPHOESTERASE, CALCINEURIN SUPERFAMILY"/>
    <property type="match status" value="1"/>
</dbReference>